<dbReference type="AlphaFoldDB" id="A0A1P8DRJ5"/>
<dbReference type="GeneID" id="83585871"/>
<reference evidence="1" key="1">
    <citation type="submission" date="2016-10" db="EMBL/GenBank/DDBJ databases">
        <title>Evolution and Comparative Genomics of Conjugative MDR Plasmids in Vibrio species.</title>
        <authorList>
            <person name="Li R."/>
            <person name="Ye L."/>
            <person name="Wong M.Ho.Yin."/>
            <person name="Zheng Z."/>
            <person name="Chan E.Wai.Chi."/>
            <person name="Chen S."/>
        </authorList>
    </citation>
    <scope>NUCLEOTIDE SEQUENCE</scope>
    <source>
        <plasmid evidence="1">pVPS91</plasmid>
    </source>
</reference>
<accession>A0A1P8DRJ5</accession>
<name>A0A1P8DRJ5_VIBPH</name>
<proteinExistence type="predicted"/>
<sequence length="83" mass="9250">MPGFNSNLKLDYLFEDGTRRAIELYTSPYGAYMRLQKSDDTGQEVIAQEAALMKSKECRALANTLLALAEALESDNSVNEDDK</sequence>
<organism evidence="1">
    <name type="scientific">Vibrio parahaemolyticus</name>
    <dbReference type="NCBI Taxonomy" id="670"/>
    <lineage>
        <taxon>Bacteria</taxon>
        <taxon>Pseudomonadati</taxon>
        <taxon>Pseudomonadota</taxon>
        <taxon>Gammaproteobacteria</taxon>
        <taxon>Vibrionales</taxon>
        <taxon>Vibrionaceae</taxon>
        <taxon>Vibrio</taxon>
    </lineage>
</organism>
<dbReference type="EMBL" id="KX957972">
    <property type="protein sequence ID" value="APU91740.1"/>
    <property type="molecule type" value="Genomic_DNA"/>
</dbReference>
<geneLocation type="plasmid" evidence="1">
    <name>pVPS91</name>
</geneLocation>
<dbReference type="RefSeq" id="WP_140277284.1">
    <property type="nucleotide sequence ID" value="NZ_JASKZO010000015.1"/>
</dbReference>
<keyword evidence="1" id="KW-0614">Plasmid</keyword>
<evidence type="ECO:0000313" key="1">
    <source>
        <dbReference type="EMBL" id="APU91740.1"/>
    </source>
</evidence>
<protein>
    <submittedName>
        <fullName evidence="1">Uncharacterized protein</fullName>
    </submittedName>
</protein>